<proteinExistence type="inferred from homology"/>
<evidence type="ECO:0000256" key="1">
    <source>
        <dbReference type="ARBA" id="ARBA00008007"/>
    </source>
</evidence>
<gene>
    <name evidence="4" type="ordered locus">Slip_1914</name>
</gene>
<dbReference type="Proteomes" id="UP000000378">
    <property type="component" value="Chromosome"/>
</dbReference>
<dbReference type="InterPro" id="IPR051910">
    <property type="entry name" value="ComF/GntX_DNA_util-trans"/>
</dbReference>
<reference evidence="4 5" key="2">
    <citation type="journal article" date="2010" name="Stand. Genomic Sci.">
        <title>Complete genome sequence of Syntrophothermus lipocalidus type strain (TGB-C1).</title>
        <authorList>
            <person name="Djao O.D."/>
            <person name="Zhang X."/>
            <person name="Lucas S."/>
            <person name="Lapidus A."/>
            <person name="Del Rio T.G."/>
            <person name="Nolan M."/>
            <person name="Tice H."/>
            <person name="Cheng J.F."/>
            <person name="Han C."/>
            <person name="Tapia R."/>
            <person name="Goodwin L."/>
            <person name="Pitluck S."/>
            <person name="Liolios K."/>
            <person name="Ivanova N."/>
            <person name="Mavromatis K."/>
            <person name="Mikhailova N."/>
            <person name="Ovchinnikova G."/>
            <person name="Pati A."/>
            <person name="Brambilla E."/>
            <person name="Chen A."/>
            <person name="Palaniappan K."/>
            <person name="Land M."/>
            <person name="Hauser L."/>
            <person name="Chang Y.J."/>
            <person name="Jeffries C.D."/>
            <person name="Rohde M."/>
            <person name="Sikorski J."/>
            <person name="Spring S."/>
            <person name="Goker M."/>
            <person name="Detter J.C."/>
            <person name="Woyke T."/>
            <person name="Bristow J."/>
            <person name="Eisen J.A."/>
            <person name="Markowitz V."/>
            <person name="Hugenholtz P."/>
            <person name="Kyrpides N.C."/>
            <person name="Klenk H.P."/>
        </authorList>
    </citation>
    <scope>NUCLEOTIDE SEQUENCE [LARGE SCALE GENOMIC DNA]</scope>
    <source>
        <strain evidence="5">DSM 12680 / TGB-C1</strain>
    </source>
</reference>
<keyword evidence="4" id="KW-0808">Transferase</keyword>
<dbReference type="OrthoDB" id="9779910at2"/>
<evidence type="ECO:0000259" key="2">
    <source>
        <dbReference type="Pfam" id="PF00156"/>
    </source>
</evidence>
<dbReference type="CDD" id="cd06223">
    <property type="entry name" value="PRTases_typeI"/>
    <property type="match status" value="1"/>
</dbReference>
<dbReference type="KEGG" id="slp:Slip_1914"/>
<dbReference type="AlphaFoldDB" id="D7CPN2"/>
<dbReference type="Pfam" id="PF00156">
    <property type="entry name" value="Pribosyltran"/>
    <property type="match status" value="1"/>
</dbReference>
<accession>D7CPN2</accession>
<dbReference type="SUPFAM" id="SSF53271">
    <property type="entry name" value="PRTase-like"/>
    <property type="match status" value="1"/>
</dbReference>
<dbReference type="STRING" id="643648.Slip_1914"/>
<dbReference type="Gene3D" id="3.40.50.2020">
    <property type="match status" value="1"/>
</dbReference>
<reference evidence="5" key="1">
    <citation type="journal article" date="2010" name="Stand. Genomic Sci.">
        <title>Complete genome sequence of Syntrophothermus lipocalidus type strain (TGB-C1T).</title>
        <authorList>
            <consortium name="US DOE Joint Genome Institute (JGI-PGF)"/>
            <person name="Djao O."/>
            <person name="Zhang X."/>
            <person name="Lucas S."/>
            <person name="Lapidus A."/>
            <person name="Glavina Del Rio T."/>
            <person name="Nolan M."/>
            <person name="Tice H."/>
            <person name="Cheng J."/>
            <person name="Han C."/>
            <person name="Tapia R."/>
            <person name="Goodwin L."/>
            <person name="Pitluck S."/>
            <person name="Liolios K."/>
            <person name="Ivanova N."/>
            <person name="Mavromatis K."/>
            <person name="Mikhailova N."/>
            <person name="Ovchinnikova G."/>
            <person name="Pati A."/>
            <person name="Brambilla E."/>
            <person name="Chen A."/>
            <person name="Palaniappan K."/>
            <person name="Land M."/>
            <person name="Hauser L."/>
            <person name="Chang Y."/>
            <person name="Jeffries C."/>
            <person name="Rohde M."/>
            <person name="Sikorski J."/>
            <person name="Spring S."/>
            <person name="Goker M."/>
            <person name="Detter J."/>
            <person name="Woyke T."/>
            <person name="Bristow J."/>
            <person name="Eisen J."/>
            <person name="Markowitz V."/>
            <person name="Hugenholtz P."/>
            <person name="Kyrpides N."/>
            <person name="Klenk H."/>
        </authorList>
    </citation>
    <scope>NUCLEOTIDE SEQUENCE [LARGE SCALE GENOMIC DNA]</scope>
    <source>
        <strain evidence="5">DSM 12680 / TGB-C1</strain>
    </source>
</reference>
<dbReference type="GO" id="GO:0016757">
    <property type="term" value="F:glycosyltransferase activity"/>
    <property type="evidence" value="ECO:0007669"/>
    <property type="project" value="UniProtKB-KW"/>
</dbReference>
<dbReference type="EMBL" id="CP002048">
    <property type="protein sequence ID" value="ADI02667.1"/>
    <property type="molecule type" value="Genomic_DNA"/>
</dbReference>
<dbReference type="Pfam" id="PF18912">
    <property type="entry name" value="DZR_2"/>
    <property type="match status" value="1"/>
</dbReference>
<feature type="domain" description="Double zinc ribbon" evidence="3">
    <location>
        <begin position="6"/>
        <end position="65"/>
    </location>
</feature>
<keyword evidence="5" id="KW-1185">Reference proteome</keyword>
<comment type="similarity">
    <text evidence="1">Belongs to the ComF/GntX family.</text>
</comment>
<evidence type="ECO:0000259" key="3">
    <source>
        <dbReference type="Pfam" id="PF18912"/>
    </source>
</evidence>
<feature type="domain" description="Phosphoribosyltransferase" evidence="2">
    <location>
        <begin position="142"/>
        <end position="233"/>
    </location>
</feature>
<dbReference type="RefSeq" id="WP_013176069.1">
    <property type="nucleotide sequence ID" value="NC_014220.1"/>
</dbReference>
<sequence>MFEFLFDLVFPHNTCALCRKPGLYWTGRPWCEECDRKLEATRENRPVCDRCGKYLCGGDNQCQDCSEQAPPFFIARAVGPYEKCYKVAVKLLKFMCRGYIAVRMGRMMAEVVKNEPRYWPLDLVIPVPISQPNLMKRGFNQSEVLARNVAKALGLKMLPDVLVRVRETPSQRELTKEERQQNLKGAFDVRDCEKIRGKNILLVDDVYTTGSTAKECATVLLDAGANRVSVITWASGKGF</sequence>
<evidence type="ECO:0000313" key="5">
    <source>
        <dbReference type="Proteomes" id="UP000000378"/>
    </source>
</evidence>
<dbReference type="eggNOG" id="COG1040">
    <property type="taxonomic scope" value="Bacteria"/>
</dbReference>
<dbReference type="InterPro" id="IPR029057">
    <property type="entry name" value="PRTase-like"/>
</dbReference>
<keyword evidence="4" id="KW-0328">Glycosyltransferase</keyword>
<evidence type="ECO:0000313" key="4">
    <source>
        <dbReference type="EMBL" id="ADI02667.1"/>
    </source>
</evidence>
<name>D7CPN2_SYNLT</name>
<dbReference type="HOGENOM" id="CLU_054549_1_1_9"/>
<dbReference type="PANTHER" id="PTHR47505">
    <property type="entry name" value="DNA UTILIZATION PROTEIN YHGH"/>
    <property type="match status" value="1"/>
</dbReference>
<dbReference type="InterPro" id="IPR000836">
    <property type="entry name" value="PRTase_dom"/>
</dbReference>
<organism evidence="4 5">
    <name type="scientific">Syntrophothermus lipocalidus (strain DSM 12680 / TGB-C1)</name>
    <dbReference type="NCBI Taxonomy" id="643648"/>
    <lineage>
        <taxon>Bacteria</taxon>
        <taxon>Bacillati</taxon>
        <taxon>Bacillota</taxon>
        <taxon>Clostridia</taxon>
        <taxon>Eubacteriales</taxon>
        <taxon>Syntrophomonadaceae</taxon>
        <taxon>Syntrophothermus</taxon>
    </lineage>
</organism>
<dbReference type="InterPro" id="IPR044005">
    <property type="entry name" value="DZR_2"/>
</dbReference>
<dbReference type="PANTHER" id="PTHR47505:SF1">
    <property type="entry name" value="DNA UTILIZATION PROTEIN YHGH"/>
    <property type="match status" value="1"/>
</dbReference>
<protein>
    <submittedName>
        <fullName evidence="4">Phosphoribosyltransferase</fullName>
    </submittedName>
</protein>